<keyword evidence="2 5" id="KW-0489">Methyltransferase</keyword>
<organism evidence="5 6">
    <name type="scientific">Stichopus japonicus</name>
    <name type="common">Sea cucumber</name>
    <dbReference type="NCBI Taxonomy" id="307972"/>
    <lineage>
        <taxon>Eukaryota</taxon>
        <taxon>Metazoa</taxon>
        <taxon>Echinodermata</taxon>
        <taxon>Eleutherozoa</taxon>
        <taxon>Echinozoa</taxon>
        <taxon>Holothuroidea</taxon>
        <taxon>Aspidochirotacea</taxon>
        <taxon>Aspidochirotida</taxon>
        <taxon>Stichopodidae</taxon>
        <taxon>Apostichopus</taxon>
    </lineage>
</organism>
<dbReference type="GO" id="GO:0032259">
    <property type="term" value="P:methylation"/>
    <property type="evidence" value="ECO:0007669"/>
    <property type="project" value="UniProtKB-KW"/>
</dbReference>
<evidence type="ECO:0000256" key="1">
    <source>
        <dbReference type="ARBA" id="ARBA00008361"/>
    </source>
</evidence>
<dbReference type="PANTHER" id="PTHR44942">
    <property type="entry name" value="METHYLTRANSF_11 DOMAIN-CONTAINING PROTEIN"/>
    <property type="match status" value="1"/>
</dbReference>
<dbReference type="Pfam" id="PF08241">
    <property type="entry name" value="Methyltransf_11"/>
    <property type="match status" value="1"/>
</dbReference>
<evidence type="ECO:0000313" key="5">
    <source>
        <dbReference type="EMBL" id="PIK59776.1"/>
    </source>
</evidence>
<dbReference type="OrthoDB" id="506498at2759"/>
<comment type="caution">
    <text evidence="5">The sequence shown here is derived from an EMBL/GenBank/DDBJ whole genome shotgun (WGS) entry which is preliminary data.</text>
</comment>
<keyword evidence="6" id="KW-1185">Reference proteome</keyword>
<dbReference type="CDD" id="cd02440">
    <property type="entry name" value="AdoMet_MTases"/>
    <property type="match status" value="1"/>
</dbReference>
<accession>A0A2G8LHQ1</accession>
<evidence type="ECO:0000259" key="4">
    <source>
        <dbReference type="Pfam" id="PF08241"/>
    </source>
</evidence>
<dbReference type="EMBL" id="MRZV01000074">
    <property type="protein sequence ID" value="PIK59776.1"/>
    <property type="molecule type" value="Genomic_DNA"/>
</dbReference>
<gene>
    <name evidence="5" type="ORF">BSL78_03348</name>
</gene>
<reference evidence="5 6" key="1">
    <citation type="journal article" date="2017" name="PLoS Biol.">
        <title>The sea cucumber genome provides insights into morphological evolution and visceral regeneration.</title>
        <authorList>
            <person name="Zhang X."/>
            <person name="Sun L."/>
            <person name="Yuan J."/>
            <person name="Sun Y."/>
            <person name="Gao Y."/>
            <person name="Zhang L."/>
            <person name="Li S."/>
            <person name="Dai H."/>
            <person name="Hamel J.F."/>
            <person name="Liu C."/>
            <person name="Yu Y."/>
            <person name="Liu S."/>
            <person name="Lin W."/>
            <person name="Guo K."/>
            <person name="Jin S."/>
            <person name="Xu P."/>
            <person name="Storey K.B."/>
            <person name="Huan P."/>
            <person name="Zhang T."/>
            <person name="Zhou Y."/>
            <person name="Zhang J."/>
            <person name="Lin C."/>
            <person name="Li X."/>
            <person name="Xing L."/>
            <person name="Huo D."/>
            <person name="Sun M."/>
            <person name="Wang L."/>
            <person name="Mercier A."/>
            <person name="Li F."/>
            <person name="Yang H."/>
            <person name="Xiang J."/>
        </authorList>
    </citation>
    <scope>NUCLEOTIDE SEQUENCE [LARGE SCALE GENOMIC DNA]</scope>
    <source>
        <strain evidence="5">Shaxun</strain>
        <tissue evidence="5">Muscle</tissue>
    </source>
</reference>
<comment type="similarity">
    <text evidence="1">Belongs to the methyltransferase superfamily.</text>
</comment>
<dbReference type="Gene3D" id="3.40.50.150">
    <property type="entry name" value="Vaccinia Virus protein VP39"/>
    <property type="match status" value="1"/>
</dbReference>
<dbReference type="AlphaFoldDB" id="A0A2G8LHQ1"/>
<dbReference type="InterPro" id="IPR029063">
    <property type="entry name" value="SAM-dependent_MTases_sf"/>
</dbReference>
<protein>
    <submittedName>
        <fullName evidence="5">Putative methyltransferase</fullName>
    </submittedName>
</protein>
<keyword evidence="3 5" id="KW-0808">Transferase</keyword>
<dbReference type="GO" id="GO:0008757">
    <property type="term" value="F:S-adenosylmethionine-dependent methyltransferase activity"/>
    <property type="evidence" value="ECO:0007669"/>
    <property type="project" value="InterPro"/>
</dbReference>
<dbReference type="STRING" id="307972.A0A2G8LHQ1"/>
<dbReference type="SUPFAM" id="SSF53335">
    <property type="entry name" value="S-adenosyl-L-methionine-dependent methyltransferases"/>
    <property type="match status" value="1"/>
</dbReference>
<dbReference type="InterPro" id="IPR051052">
    <property type="entry name" value="Diverse_substrate_MTase"/>
</dbReference>
<proteinExistence type="inferred from homology"/>
<sequence length="258" mass="29220">MDISGPAKDNKPPYENAADVGCGTGISTKVMAPHFKHVLGLDYSATQIAEAQSSIKEPNLSFSVGQAENLHMIPDKSLQLLTVGTAIHYFDCKLFFKEVDRVLLPGGCFAQFGYNSYYHEPRNLAFNPEHPFNPEVLRKLNDVVVEAFETILQQDRYKPALAREDFGVEPPYKETESTSRHEMEMSYPSNIISVVGYLKSLGLWQNYCKENNVESEKLAQQFIEKLRNIMKEVTDKPDEYPLELCTAMYVILSRKPLA</sequence>
<evidence type="ECO:0000256" key="2">
    <source>
        <dbReference type="ARBA" id="ARBA00022603"/>
    </source>
</evidence>
<dbReference type="PANTHER" id="PTHR44942:SF4">
    <property type="entry name" value="METHYLTRANSFERASE TYPE 11 DOMAIN-CONTAINING PROTEIN"/>
    <property type="match status" value="1"/>
</dbReference>
<dbReference type="InterPro" id="IPR013216">
    <property type="entry name" value="Methyltransf_11"/>
</dbReference>
<dbReference type="Proteomes" id="UP000230750">
    <property type="component" value="Unassembled WGS sequence"/>
</dbReference>
<evidence type="ECO:0000256" key="3">
    <source>
        <dbReference type="ARBA" id="ARBA00022679"/>
    </source>
</evidence>
<feature type="domain" description="Methyltransferase type 11" evidence="4">
    <location>
        <begin position="19"/>
        <end position="109"/>
    </location>
</feature>
<name>A0A2G8LHQ1_STIJA</name>
<evidence type="ECO:0000313" key="6">
    <source>
        <dbReference type="Proteomes" id="UP000230750"/>
    </source>
</evidence>